<keyword evidence="1" id="KW-0812">Transmembrane</keyword>
<proteinExistence type="predicted"/>
<protein>
    <submittedName>
        <fullName evidence="3">Uncharacterized protein</fullName>
    </submittedName>
</protein>
<evidence type="ECO:0000313" key="2">
    <source>
        <dbReference type="Proteomes" id="UP000887578"/>
    </source>
</evidence>
<evidence type="ECO:0000313" key="3">
    <source>
        <dbReference type="WBParaSite" id="PDA_v2.g21714.t1"/>
    </source>
</evidence>
<dbReference type="Proteomes" id="UP000887578">
    <property type="component" value="Unplaced"/>
</dbReference>
<feature type="transmembrane region" description="Helical" evidence="1">
    <location>
        <begin position="34"/>
        <end position="57"/>
    </location>
</feature>
<organism evidence="2 3">
    <name type="scientific">Panagrolaimus davidi</name>
    <dbReference type="NCBI Taxonomy" id="227884"/>
    <lineage>
        <taxon>Eukaryota</taxon>
        <taxon>Metazoa</taxon>
        <taxon>Ecdysozoa</taxon>
        <taxon>Nematoda</taxon>
        <taxon>Chromadorea</taxon>
        <taxon>Rhabditida</taxon>
        <taxon>Tylenchina</taxon>
        <taxon>Panagrolaimomorpha</taxon>
        <taxon>Panagrolaimoidea</taxon>
        <taxon>Panagrolaimidae</taxon>
        <taxon>Panagrolaimus</taxon>
    </lineage>
</organism>
<feature type="transmembrane region" description="Helical" evidence="1">
    <location>
        <begin position="77"/>
        <end position="100"/>
    </location>
</feature>
<keyword evidence="2" id="KW-1185">Reference proteome</keyword>
<reference evidence="3" key="1">
    <citation type="submission" date="2022-11" db="UniProtKB">
        <authorList>
            <consortium name="WormBaseParasite"/>
        </authorList>
    </citation>
    <scope>IDENTIFICATION</scope>
</reference>
<sequence>MPIIRRIINALEQWIHELDYHPIGRDHLEAHKKFVYHLSLVSCSTIAHAFSFYILFFDSKIIYKIYGTLEELLYMDFYYGVLIHIYWILLMSSSACLILFRRHNSLNYYNAFVMIGLSLGTIFEYVWHYFTEEWLQDLQFCDVCDENFPIHFFIKLIQFYMCSAAIYKTSNAYLNLKEHQQILDTITPFKFISNASKGG</sequence>
<keyword evidence="1" id="KW-1133">Transmembrane helix</keyword>
<keyword evidence="1" id="KW-0472">Membrane</keyword>
<accession>A0A914PSQ6</accession>
<dbReference type="WBParaSite" id="PDA_v2.g21714.t1">
    <property type="protein sequence ID" value="PDA_v2.g21714.t1"/>
    <property type="gene ID" value="PDA_v2.g21714"/>
</dbReference>
<name>A0A914PSQ6_9BILA</name>
<dbReference type="AlphaFoldDB" id="A0A914PSQ6"/>
<feature type="transmembrane region" description="Helical" evidence="1">
    <location>
        <begin position="107"/>
        <end position="128"/>
    </location>
</feature>
<evidence type="ECO:0000256" key="1">
    <source>
        <dbReference type="SAM" id="Phobius"/>
    </source>
</evidence>
<feature type="transmembrane region" description="Helical" evidence="1">
    <location>
        <begin position="148"/>
        <end position="167"/>
    </location>
</feature>